<comment type="pathway">
    <text evidence="2">Secondary metabolite biosynthesis.</text>
</comment>
<sequence>MTIGNCSRKDSTVTLGLFAHLIFNRFEPANLSVLACLLGLVPSLLSILFLVHLAIFKALAFAFLTYYATLALSIVVYRLSPFHPLSNIPGPIPNKISMLWMLWIGLQKKRHVYIKQLHDKYGDIVRIGPNEVSIRDPSAITPLMGANGWPKGPNWTGRTLNNPTASLIAIRDPALHNRRRRPWTRALNTASVKEFQPLIAKRVKQLVDRLEQQSSSKEIDLSQWISYFTYDFMGDMAFGHWSEMLDEGDKDQLWQILKGALKTMSFLEPIPWLAQFILMIPNAGEGMKHMRKFNLARMQDRMHSDVKRKDLFYYIHNEDGAEPQQPPIAQLLADANLAIIAGSDTTSTTLSNIFFSLLRNPGVYKKLQAEVDQWYPQGSDATDPEHHQDMSYLDAVINETLRLFPVVPSGSQRAAVRGSGGKFIGPYYLPEGTQARIHFWSIQRDPRNFFPKSDTFWPERWLIAQGDMPAPDDFRHNFDAFIPFSFGSYNCVGKNLALTEMRTVLCHVLQNLSFRFVDGWDADEWERGLEDNFVIDHGALPVTVTVRSSSRAEDSGYMSR</sequence>
<dbReference type="PANTHER" id="PTHR24305:SF187">
    <property type="entry name" value="P450, PUTATIVE (EUROFUNG)-RELATED"/>
    <property type="match status" value="1"/>
</dbReference>
<keyword evidence="7" id="KW-0503">Monooxygenase</keyword>
<dbReference type="InterPro" id="IPR036396">
    <property type="entry name" value="Cyt_P450_sf"/>
</dbReference>
<evidence type="ECO:0000313" key="10">
    <source>
        <dbReference type="Proteomes" id="UP001497453"/>
    </source>
</evidence>
<dbReference type="SUPFAM" id="SSF48264">
    <property type="entry name" value="Cytochrome P450"/>
    <property type="match status" value="1"/>
</dbReference>
<dbReference type="Proteomes" id="UP001497453">
    <property type="component" value="Chromosome 7"/>
</dbReference>
<dbReference type="PANTHER" id="PTHR24305">
    <property type="entry name" value="CYTOCHROME P450"/>
    <property type="match status" value="1"/>
</dbReference>
<evidence type="ECO:0000256" key="5">
    <source>
        <dbReference type="ARBA" id="ARBA00023002"/>
    </source>
</evidence>
<dbReference type="EMBL" id="OZ037950">
    <property type="protein sequence ID" value="CAL1712458.1"/>
    <property type="molecule type" value="Genomic_DNA"/>
</dbReference>
<evidence type="ECO:0008006" key="11">
    <source>
        <dbReference type="Google" id="ProtNLM"/>
    </source>
</evidence>
<keyword evidence="10" id="KW-1185">Reference proteome</keyword>
<comment type="cofactor">
    <cofactor evidence="1">
        <name>heme</name>
        <dbReference type="ChEBI" id="CHEBI:30413"/>
    </cofactor>
</comment>
<protein>
    <recommendedName>
        <fullName evidence="11">Cytochrome P450</fullName>
    </recommendedName>
</protein>
<keyword evidence="8" id="KW-0472">Membrane</keyword>
<dbReference type="InterPro" id="IPR050121">
    <property type="entry name" value="Cytochrome_P450_monoxygenase"/>
</dbReference>
<feature type="transmembrane region" description="Helical" evidence="8">
    <location>
        <begin position="31"/>
        <end position="51"/>
    </location>
</feature>
<dbReference type="PRINTS" id="PR00385">
    <property type="entry name" value="P450"/>
</dbReference>
<comment type="similarity">
    <text evidence="3">Belongs to the cytochrome P450 family.</text>
</comment>
<evidence type="ECO:0000256" key="2">
    <source>
        <dbReference type="ARBA" id="ARBA00005179"/>
    </source>
</evidence>
<proteinExistence type="inferred from homology"/>
<accession>A0ABP1DXD3</accession>
<dbReference type="CDD" id="cd11061">
    <property type="entry name" value="CYP67-like"/>
    <property type="match status" value="1"/>
</dbReference>
<keyword evidence="8" id="KW-0812">Transmembrane</keyword>
<evidence type="ECO:0000256" key="1">
    <source>
        <dbReference type="ARBA" id="ARBA00001971"/>
    </source>
</evidence>
<evidence type="ECO:0000256" key="3">
    <source>
        <dbReference type="ARBA" id="ARBA00010617"/>
    </source>
</evidence>
<dbReference type="Gene3D" id="1.10.630.10">
    <property type="entry name" value="Cytochrome P450"/>
    <property type="match status" value="1"/>
</dbReference>
<evidence type="ECO:0000256" key="4">
    <source>
        <dbReference type="ARBA" id="ARBA00022723"/>
    </source>
</evidence>
<keyword evidence="8" id="KW-1133">Transmembrane helix</keyword>
<name>A0ABP1DXD3_9APHY</name>
<dbReference type="PRINTS" id="PR00463">
    <property type="entry name" value="EP450I"/>
</dbReference>
<keyword evidence="4" id="KW-0479">Metal-binding</keyword>
<organism evidence="9 10">
    <name type="scientific">Somion occarium</name>
    <dbReference type="NCBI Taxonomy" id="3059160"/>
    <lineage>
        <taxon>Eukaryota</taxon>
        <taxon>Fungi</taxon>
        <taxon>Dikarya</taxon>
        <taxon>Basidiomycota</taxon>
        <taxon>Agaricomycotina</taxon>
        <taxon>Agaricomycetes</taxon>
        <taxon>Polyporales</taxon>
        <taxon>Cerrenaceae</taxon>
        <taxon>Somion</taxon>
    </lineage>
</organism>
<evidence type="ECO:0000256" key="7">
    <source>
        <dbReference type="ARBA" id="ARBA00023033"/>
    </source>
</evidence>
<keyword evidence="6" id="KW-0408">Iron</keyword>
<evidence type="ECO:0000256" key="8">
    <source>
        <dbReference type="SAM" id="Phobius"/>
    </source>
</evidence>
<dbReference type="InterPro" id="IPR001128">
    <property type="entry name" value="Cyt_P450"/>
</dbReference>
<reference evidence="10" key="1">
    <citation type="submission" date="2024-04" db="EMBL/GenBank/DDBJ databases">
        <authorList>
            <person name="Shaw F."/>
            <person name="Minotto A."/>
        </authorList>
    </citation>
    <scope>NUCLEOTIDE SEQUENCE [LARGE SCALE GENOMIC DNA]</scope>
</reference>
<feature type="transmembrane region" description="Helical" evidence="8">
    <location>
        <begin position="58"/>
        <end position="79"/>
    </location>
</feature>
<evidence type="ECO:0000256" key="6">
    <source>
        <dbReference type="ARBA" id="ARBA00023004"/>
    </source>
</evidence>
<evidence type="ECO:0000313" key="9">
    <source>
        <dbReference type="EMBL" id="CAL1712458.1"/>
    </source>
</evidence>
<dbReference type="Pfam" id="PF00067">
    <property type="entry name" value="p450"/>
    <property type="match status" value="1"/>
</dbReference>
<keyword evidence="5" id="KW-0560">Oxidoreductase</keyword>
<dbReference type="InterPro" id="IPR002401">
    <property type="entry name" value="Cyt_P450_E_grp-I"/>
</dbReference>
<gene>
    <name evidence="9" type="ORF">GFSPODELE1_LOCUS8832</name>
</gene>